<dbReference type="InterPro" id="IPR037120">
    <property type="entry name" value="Haem_peroxidase_sf_animal"/>
</dbReference>
<feature type="binding site" description="axial binding residue" evidence="4">
    <location>
        <position position="498"/>
    </location>
    <ligand>
        <name>heme b</name>
        <dbReference type="ChEBI" id="CHEBI:60344"/>
    </ligand>
    <ligandPart>
        <name>Fe</name>
        <dbReference type="ChEBI" id="CHEBI:18248"/>
    </ligandPart>
</feature>
<name>A0A8B6H0L2_MYTGA</name>
<dbReference type="Proteomes" id="UP000596742">
    <property type="component" value="Unassembled WGS sequence"/>
</dbReference>
<sequence length="791" mass="87912">MKIATVCIVFLVSVNAREESKGLDLERLQGAIKNSQIFNGGLENTKKIEGEKTTFKLPSEETIKRLTEEAITNFDKTEQENKRFFENKIDKPNLETPMFGPHMLTDNRSLEINKPGQIIAETTETIVQAVRGKQERKSLSSQDRKEIFDIIQGVTRLPTIPQCPYLAVIDCSSAVNFRTNDGSCNNLAHPYWGKSFTPFERYLTPEYEGSGTTLPRITGVAGSALPGAREISTTVHTASVAPDNLTPPLSYFMMQFGQFLDHDITKTAISKGYADSNIQCCGNPFRRDCFPINVPLADPFYMGNIDCLNFVRSTVTPNLDCSFDYRQQLNELTHYIDGSSVYGSNDMELAQLRDGTTGKMKTSTGNKLPLDIPNGSGCASLNNLNKCFLAGDKRANVVPGLSSLHTIWVREHNRIADYMMDNNVQWTDEEVFKNARKFVSAEIQHIVYKEFLPKILHPIFMFIFGLNPLSSGYFTGYNQNVKGIIRNEFSTAAYRFGHSLLRDHSFFDSTPHTLHNQFNNPDLVHQPQGIEGCTRGLYSHTSQGIDELLTPEITNKLFQTAPFNGGDLAAFNIQRGRDHGIPPYSKIVEACFGSAFVPTNFNPGVFGGLIFHSTTAASKLSSAYSDPADMDLFTAGTAENRMPGMRLGPTFSCIIAAQFKALKDGDRFFYESNVANPFTASQLNSIRQTTMARVICQNTDITSLQKDVFYRDHPITNKIVNCNDLSPLELPCTPENGGWTGWMRTSACIARRSCTNPPPNDCGTPCVGISIKYLCIHNPATIGPVKSKQKI</sequence>
<evidence type="ECO:0000313" key="7">
    <source>
        <dbReference type="Proteomes" id="UP000596742"/>
    </source>
</evidence>
<evidence type="ECO:0000256" key="4">
    <source>
        <dbReference type="PIRSR" id="PIRSR619791-2"/>
    </source>
</evidence>
<dbReference type="FunFam" id="1.10.640.10:FF:000003">
    <property type="entry name" value="chorion peroxidase"/>
    <property type="match status" value="1"/>
</dbReference>
<feature type="signal peptide" evidence="5">
    <location>
        <begin position="1"/>
        <end position="16"/>
    </location>
</feature>
<dbReference type="GO" id="GO:0005576">
    <property type="term" value="C:extracellular region"/>
    <property type="evidence" value="ECO:0007669"/>
    <property type="project" value="UniProtKB-SubCell"/>
</dbReference>
<dbReference type="PANTHER" id="PTHR11475:SF134">
    <property type="entry name" value="LD42267P"/>
    <property type="match status" value="1"/>
</dbReference>
<feature type="chain" id="PRO_5032499324" evidence="5">
    <location>
        <begin position="17"/>
        <end position="791"/>
    </location>
</feature>
<dbReference type="SUPFAM" id="SSF48113">
    <property type="entry name" value="Heme-dependent peroxidases"/>
    <property type="match status" value="1"/>
</dbReference>
<dbReference type="OrthoDB" id="823504at2759"/>
<evidence type="ECO:0000256" key="5">
    <source>
        <dbReference type="SAM" id="SignalP"/>
    </source>
</evidence>
<dbReference type="PANTHER" id="PTHR11475">
    <property type="entry name" value="OXIDASE/PEROXIDASE"/>
    <property type="match status" value="1"/>
</dbReference>
<dbReference type="GO" id="GO:0020037">
    <property type="term" value="F:heme binding"/>
    <property type="evidence" value="ECO:0007669"/>
    <property type="project" value="InterPro"/>
</dbReference>
<keyword evidence="4" id="KW-0479">Metal-binding</keyword>
<reference evidence="6" key="1">
    <citation type="submission" date="2018-11" db="EMBL/GenBank/DDBJ databases">
        <authorList>
            <person name="Alioto T."/>
            <person name="Alioto T."/>
        </authorList>
    </citation>
    <scope>NUCLEOTIDE SEQUENCE</scope>
</reference>
<dbReference type="PROSITE" id="PS50292">
    <property type="entry name" value="PEROXIDASE_3"/>
    <property type="match status" value="1"/>
</dbReference>
<comment type="subcellular location">
    <subcellularLocation>
        <location evidence="1">Secreted</location>
    </subcellularLocation>
</comment>
<evidence type="ECO:0000256" key="2">
    <source>
        <dbReference type="ARBA" id="ARBA00022525"/>
    </source>
</evidence>
<keyword evidence="7" id="KW-1185">Reference proteome</keyword>
<evidence type="ECO:0000256" key="1">
    <source>
        <dbReference type="ARBA" id="ARBA00004613"/>
    </source>
</evidence>
<dbReference type="InterPro" id="IPR019791">
    <property type="entry name" value="Haem_peroxidase_animal"/>
</dbReference>
<protein>
    <submittedName>
        <fullName evidence="6">Uncharacterized protein</fullName>
    </submittedName>
</protein>
<dbReference type="CDD" id="cd09823">
    <property type="entry name" value="peroxinectin_like"/>
    <property type="match status" value="1"/>
</dbReference>
<evidence type="ECO:0000256" key="3">
    <source>
        <dbReference type="ARBA" id="ARBA00022729"/>
    </source>
</evidence>
<dbReference type="Pfam" id="PF03098">
    <property type="entry name" value="An_peroxidase"/>
    <property type="match status" value="1"/>
</dbReference>
<keyword evidence="4" id="KW-0349">Heme</keyword>
<comment type="caution">
    <text evidence="6">The sequence shown here is derived from an EMBL/GenBank/DDBJ whole genome shotgun (WGS) entry which is preliminary data.</text>
</comment>
<dbReference type="InterPro" id="IPR010255">
    <property type="entry name" value="Haem_peroxidase_sf"/>
</dbReference>
<accession>A0A8B6H0L2</accession>
<dbReference type="AlphaFoldDB" id="A0A8B6H0L2"/>
<dbReference type="GO" id="GO:0006979">
    <property type="term" value="P:response to oxidative stress"/>
    <property type="evidence" value="ECO:0007669"/>
    <property type="project" value="InterPro"/>
</dbReference>
<gene>
    <name evidence="6" type="ORF">MGAL_10B017098</name>
</gene>
<organism evidence="6 7">
    <name type="scientific">Mytilus galloprovincialis</name>
    <name type="common">Mediterranean mussel</name>
    <dbReference type="NCBI Taxonomy" id="29158"/>
    <lineage>
        <taxon>Eukaryota</taxon>
        <taxon>Metazoa</taxon>
        <taxon>Spiralia</taxon>
        <taxon>Lophotrochozoa</taxon>
        <taxon>Mollusca</taxon>
        <taxon>Bivalvia</taxon>
        <taxon>Autobranchia</taxon>
        <taxon>Pteriomorphia</taxon>
        <taxon>Mytilida</taxon>
        <taxon>Mytiloidea</taxon>
        <taxon>Mytilidae</taxon>
        <taxon>Mytilinae</taxon>
        <taxon>Mytilus</taxon>
    </lineage>
</organism>
<dbReference type="GO" id="GO:0004601">
    <property type="term" value="F:peroxidase activity"/>
    <property type="evidence" value="ECO:0007669"/>
    <property type="project" value="InterPro"/>
</dbReference>
<keyword evidence="2" id="KW-0964">Secreted</keyword>
<keyword evidence="3 5" id="KW-0732">Signal</keyword>
<dbReference type="EMBL" id="UYJE01009279">
    <property type="protein sequence ID" value="VDI71980.1"/>
    <property type="molecule type" value="Genomic_DNA"/>
</dbReference>
<evidence type="ECO:0000313" key="6">
    <source>
        <dbReference type="EMBL" id="VDI71980.1"/>
    </source>
</evidence>
<proteinExistence type="predicted"/>
<dbReference type="PRINTS" id="PR00457">
    <property type="entry name" value="ANPEROXIDASE"/>
</dbReference>
<keyword evidence="4" id="KW-0408">Iron</keyword>
<dbReference type="GO" id="GO:0046872">
    <property type="term" value="F:metal ion binding"/>
    <property type="evidence" value="ECO:0007669"/>
    <property type="project" value="UniProtKB-KW"/>
</dbReference>
<dbReference type="Gene3D" id="1.10.640.10">
    <property type="entry name" value="Haem peroxidase domain superfamily, animal type"/>
    <property type="match status" value="1"/>
</dbReference>